<dbReference type="RefSeq" id="WP_117916518.1">
    <property type="nucleotide sequence ID" value="NZ_QRPN01000005.1"/>
</dbReference>
<accession>A0A415PXA9</accession>
<proteinExistence type="predicted"/>
<sequence length="426" mass="51304">MNNITGITKRDIFDLFFKGLNIDILWDTQKIIYPYYGRLSELEFLKRLYPLEQMPSSDPRFMNAEGDIWQHTVNNDDYPFCWIFDDDRFPLKNGNDEDFLRFLCEIFHPIVRNEEKDWFSFLKKLNELLRNDGYELYSYQQISNRDIYNWRIYTDKQSPIFVPFSERHKKDILQKKISLSIKLKAREQIFQVLNKYNFTYQETDETGWNYNMTVGDCVFSELRQFYELKCYNDQGEYIPTANMKDFVCKNSPFKVFDIIESFSHHYEDKFISEINTILSLNEIPFYLSKEEGIVSSYDLKLDGKIISSIHEIGLKELLQESQSYFDKNQKNIAVEKIWDAFERLKTYYSPTLDKKKSCIKIISNISHNNVDYEEIFNQEFQELTNIGNRFRIRHHEIGKIEIIDPNYYDYLYHRCLSLIILSIKYL</sequence>
<reference evidence="2 3" key="1">
    <citation type="submission" date="2018-08" db="EMBL/GenBank/DDBJ databases">
        <title>A genome reference for cultivated species of the human gut microbiota.</title>
        <authorList>
            <person name="Zou Y."/>
            <person name="Xue W."/>
            <person name="Luo G."/>
        </authorList>
    </citation>
    <scope>NUCLEOTIDE SEQUENCE [LARGE SCALE GENOMIC DNA]</scope>
    <source>
        <strain evidence="2 3">AF35-20</strain>
    </source>
</reference>
<dbReference type="Proteomes" id="UP000284604">
    <property type="component" value="Unassembled WGS sequence"/>
</dbReference>
<dbReference type="InterPro" id="IPR041427">
    <property type="entry name" value="AbiJ-NTD3"/>
</dbReference>
<dbReference type="AlphaFoldDB" id="A0A415PXA9"/>
<organism evidence="2 3">
    <name type="scientific">Bacteroides stercoris</name>
    <dbReference type="NCBI Taxonomy" id="46506"/>
    <lineage>
        <taxon>Bacteria</taxon>
        <taxon>Pseudomonadati</taxon>
        <taxon>Bacteroidota</taxon>
        <taxon>Bacteroidia</taxon>
        <taxon>Bacteroidales</taxon>
        <taxon>Bacteroidaceae</taxon>
        <taxon>Bacteroides</taxon>
    </lineage>
</organism>
<gene>
    <name evidence="2" type="ORF">DWZ78_07350</name>
</gene>
<protein>
    <recommendedName>
        <fullName evidence="1">AbiJ-NTD3 domain-containing protein</fullName>
    </recommendedName>
</protein>
<evidence type="ECO:0000259" key="1">
    <source>
        <dbReference type="Pfam" id="PF18860"/>
    </source>
</evidence>
<feature type="domain" description="AbiJ-NTD3" evidence="1">
    <location>
        <begin position="3"/>
        <end position="157"/>
    </location>
</feature>
<dbReference type="EMBL" id="QRPN01000005">
    <property type="protein sequence ID" value="RHM19731.1"/>
    <property type="molecule type" value="Genomic_DNA"/>
</dbReference>
<name>A0A415PXA9_BACSE</name>
<comment type="caution">
    <text evidence="2">The sequence shown here is derived from an EMBL/GenBank/DDBJ whole genome shotgun (WGS) entry which is preliminary data.</text>
</comment>
<dbReference type="Pfam" id="PF18860">
    <property type="entry name" value="AbiJ_NTD3"/>
    <property type="match status" value="1"/>
</dbReference>
<evidence type="ECO:0000313" key="3">
    <source>
        <dbReference type="Proteomes" id="UP000284604"/>
    </source>
</evidence>
<evidence type="ECO:0000313" key="2">
    <source>
        <dbReference type="EMBL" id="RHM19731.1"/>
    </source>
</evidence>